<evidence type="ECO:0000313" key="2">
    <source>
        <dbReference type="Proteomes" id="UP000240572"/>
    </source>
</evidence>
<gene>
    <name evidence="1" type="ORF">B0I18_106177</name>
</gene>
<protein>
    <submittedName>
        <fullName evidence="1">Uncharacterized protein</fullName>
    </submittedName>
</protein>
<reference evidence="1 2" key="1">
    <citation type="submission" date="2018-03" db="EMBL/GenBank/DDBJ databases">
        <title>Genomic Encyclopedia of Type Strains, Phase III (KMG-III): the genomes of soil and plant-associated and newly described type strains.</title>
        <authorList>
            <person name="Whitman W."/>
        </authorList>
    </citation>
    <scope>NUCLEOTIDE SEQUENCE [LARGE SCALE GENOMIC DNA]</scope>
    <source>
        <strain evidence="1 2">CGMCC 1.12700</strain>
    </source>
</reference>
<accession>A0A2P8D1S0</accession>
<dbReference type="OrthoDB" id="328886at2"/>
<sequence>MQILQLPESMLTYGLAADTFPEGIQQAHERLHRLLPVHKQRNYFGLSWPYDGQIIYLAATTAVAGEDLATGGLQVKEITAGAYLYIDVPFYNQHPEQIGIAIRKLIADERIDPAGFCIEWYLDGGLCRCMVRMQEATAHI</sequence>
<dbReference type="AlphaFoldDB" id="A0A2P8D1S0"/>
<organism evidence="1 2">
    <name type="scientific">Taibaiella chishuiensis</name>
    <dbReference type="NCBI Taxonomy" id="1434707"/>
    <lineage>
        <taxon>Bacteria</taxon>
        <taxon>Pseudomonadati</taxon>
        <taxon>Bacteroidota</taxon>
        <taxon>Chitinophagia</taxon>
        <taxon>Chitinophagales</taxon>
        <taxon>Chitinophagaceae</taxon>
        <taxon>Taibaiella</taxon>
    </lineage>
</organism>
<name>A0A2P8D1S0_9BACT</name>
<dbReference type="RefSeq" id="WP_106523765.1">
    <property type="nucleotide sequence ID" value="NZ_PYGD01000006.1"/>
</dbReference>
<dbReference type="Proteomes" id="UP000240572">
    <property type="component" value="Unassembled WGS sequence"/>
</dbReference>
<dbReference type="EMBL" id="PYGD01000006">
    <property type="protein sequence ID" value="PSK91165.1"/>
    <property type="molecule type" value="Genomic_DNA"/>
</dbReference>
<keyword evidence="2" id="KW-1185">Reference proteome</keyword>
<proteinExistence type="predicted"/>
<evidence type="ECO:0000313" key="1">
    <source>
        <dbReference type="EMBL" id="PSK91165.1"/>
    </source>
</evidence>
<comment type="caution">
    <text evidence="1">The sequence shown here is derived from an EMBL/GenBank/DDBJ whole genome shotgun (WGS) entry which is preliminary data.</text>
</comment>